<comment type="caution">
    <text evidence="1">The sequence shown here is derived from an EMBL/GenBank/DDBJ whole genome shotgun (WGS) entry which is preliminary data.</text>
</comment>
<dbReference type="Pfam" id="PF06183">
    <property type="entry name" value="DinI"/>
    <property type="match status" value="1"/>
</dbReference>
<dbReference type="SUPFAM" id="SSF54857">
    <property type="entry name" value="DNA damage-inducible protein DinI"/>
    <property type="match status" value="1"/>
</dbReference>
<protein>
    <submittedName>
        <fullName evidence="1">ImpC family protein</fullName>
    </submittedName>
</protein>
<dbReference type="Proteomes" id="UP000053226">
    <property type="component" value="Unassembled WGS sequence"/>
</dbReference>
<dbReference type="PANTHER" id="PTHR36572">
    <property type="entry name" value="DNA DAMAGE-INDUCIBLE PROTEIN I-RELATED"/>
    <property type="match status" value="1"/>
</dbReference>
<gene>
    <name evidence="1" type="ORF">M992_1663</name>
</gene>
<dbReference type="PANTHER" id="PTHR36572:SF2">
    <property type="entry name" value="DNA DAMAGE-INDUCIBLE PROTEIN I"/>
    <property type="match status" value="1"/>
</dbReference>
<accession>A0A0N0IA89</accession>
<reference evidence="1 2" key="1">
    <citation type="submission" date="2015-07" db="EMBL/GenBank/DDBJ databases">
        <title>ATOL: Assembling a taxonomically balanced genome-scale reconstruction of the evolutionary history of the Enterobacteriaceae.</title>
        <authorList>
            <person name="Plunkett G.III."/>
            <person name="Neeno-Eckwall E.C."/>
            <person name="Glasner J.D."/>
            <person name="Perna N.T."/>
        </authorList>
    </citation>
    <scope>NUCLEOTIDE SEQUENCE [LARGE SCALE GENOMIC DNA]</scope>
    <source>
        <strain evidence="1 2">ATCC 35017</strain>
    </source>
</reference>
<dbReference type="OrthoDB" id="6455485at2"/>
<evidence type="ECO:0000313" key="2">
    <source>
        <dbReference type="Proteomes" id="UP000053226"/>
    </source>
</evidence>
<dbReference type="GO" id="GO:0009432">
    <property type="term" value="P:SOS response"/>
    <property type="evidence" value="ECO:0007669"/>
    <property type="project" value="TreeGrafter"/>
</dbReference>
<dbReference type="InterPro" id="IPR010391">
    <property type="entry name" value="DNA_damage-inducible_DinI-like"/>
</dbReference>
<organism evidence="1 2">
    <name type="scientific">Moellerella wisconsensis ATCC 35017</name>
    <dbReference type="NCBI Taxonomy" id="1354267"/>
    <lineage>
        <taxon>Bacteria</taxon>
        <taxon>Pseudomonadati</taxon>
        <taxon>Pseudomonadota</taxon>
        <taxon>Gammaproteobacteria</taxon>
        <taxon>Enterobacterales</taxon>
        <taxon>Morganellaceae</taxon>
        <taxon>Moellerella</taxon>
    </lineage>
</organism>
<dbReference type="EMBL" id="LGAA01000018">
    <property type="protein sequence ID" value="KPD02511.1"/>
    <property type="molecule type" value="Genomic_DNA"/>
</dbReference>
<dbReference type="AlphaFoldDB" id="A0A0N0IA89"/>
<keyword evidence="2" id="KW-1185">Reference proteome</keyword>
<sequence>MLRIEVLFDKLSSHKPSPSIMDALKIEIERKLKPQFPEMITRVALSTSQSIVISGTKVDHEKERIQEMLEEIWLDDSWLPEPNEQID</sequence>
<dbReference type="Gene3D" id="3.30.910.10">
    <property type="entry name" value="DinI-like"/>
    <property type="match status" value="1"/>
</dbReference>
<dbReference type="InterPro" id="IPR036687">
    <property type="entry name" value="DinI-like_sf"/>
</dbReference>
<dbReference type="RefSeq" id="WP_053908107.1">
    <property type="nucleotide sequence ID" value="NZ_CAWMUS010000018.1"/>
</dbReference>
<name>A0A0N0IA89_9GAMM</name>
<evidence type="ECO:0000313" key="1">
    <source>
        <dbReference type="EMBL" id="KPD02511.1"/>
    </source>
</evidence>
<proteinExistence type="predicted"/>